<dbReference type="PROSITE" id="PS51257">
    <property type="entry name" value="PROKAR_LIPOPROTEIN"/>
    <property type="match status" value="1"/>
</dbReference>
<evidence type="ECO:0000256" key="2">
    <source>
        <dbReference type="SAM" id="SignalP"/>
    </source>
</evidence>
<name>A0ABT7VKZ2_9LACO</name>
<evidence type="ECO:0000313" key="4">
    <source>
        <dbReference type="Proteomes" id="UP001529423"/>
    </source>
</evidence>
<comment type="caution">
    <text evidence="3">The sequence shown here is derived from an EMBL/GenBank/DDBJ whole genome shotgun (WGS) entry which is preliminary data.</text>
</comment>
<evidence type="ECO:0000256" key="1">
    <source>
        <dbReference type="SAM" id="MobiDB-lite"/>
    </source>
</evidence>
<feature type="signal peptide" evidence="2">
    <location>
        <begin position="1"/>
        <end position="19"/>
    </location>
</feature>
<feature type="region of interest" description="Disordered" evidence="1">
    <location>
        <begin position="135"/>
        <end position="172"/>
    </location>
</feature>
<dbReference type="EMBL" id="JAUDEO010000004">
    <property type="protein sequence ID" value="MDM8333221.1"/>
    <property type="molecule type" value="Genomic_DNA"/>
</dbReference>
<sequence>MNKKIMTALGVTAVALSLAACGNSNHQARQHSATAASTKPVHHEAKYNRDEYALMAYLKATNQSVGDARGAAQNISWQKDGDQYQFTSNGQPVAVKVAQEKVVVNANNQQSTFTKHELAKQFTDKKALDGLLTSFSRSNTNDQENNGSGSSDQRPAAQSTSQPTDSNGHITIAGHSFHHEDFYGNDILVGDNHEGEAGEYFANAPDLNKAQRVAAGTIATSQEHPNPN</sequence>
<evidence type="ECO:0000313" key="3">
    <source>
        <dbReference type="EMBL" id="MDM8333221.1"/>
    </source>
</evidence>
<feature type="compositionally biased region" description="Polar residues" evidence="1">
    <location>
        <begin position="135"/>
        <end position="169"/>
    </location>
</feature>
<keyword evidence="4" id="KW-1185">Reference proteome</keyword>
<reference evidence="3" key="2">
    <citation type="submission" date="2023-06" db="EMBL/GenBank/DDBJ databases">
        <authorList>
            <person name="Zeman M."/>
            <person name="Kubasova T."/>
            <person name="Jahodarova E."/>
            <person name="Nykrynova M."/>
            <person name="Rychlik I."/>
        </authorList>
    </citation>
    <scope>NUCLEOTIDE SEQUENCE</scope>
    <source>
        <strain evidence="3">105_WCHN</strain>
    </source>
</reference>
<dbReference type="RefSeq" id="WP_289558879.1">
    <property type="nucleotide sequence ID" value="NZ_JAUDEO010000004.1"/>
</dbReference>
<dbReference type="Proteomes" id="UP001529423">
    <property type="component" value="Unassembled WGS sequence"/>
</dbReference>
<accession>A0ABT7VKZ2</accession>
<organism evidence="3 4">
    <name type="scientific">Limosilactobacillus panis</name>
    <dbReference type="NCBI Taxonomy" id="47493"/>
    <lineage>
        <taxon>Bacteria</taxon>
        <taxon>Bacillati</taxon>
        <taxon>Bacillota</taxon>
        <taxon>Bacilli</taxon>
        <taxon>Lactobacillales</taxon>
        <taxon>Lactobacillaceae</taxon>
        <taxon>Limosilactobacillus</taxon>
    </lineage>
</organism>
<feature type="chain" id="PRO_5045448558" description="Lipoprotein" evidence="2">
    <location>
        <begin position="20"/>
        <end position="228"/>
    </location>
</feature>
<reference evidence="3" key="1">
    <citation type="submission" date="2023-06" db="EMBL/GenBank/DDBJ databases">
        <title>Identification and characterization of horizontal gene transfer across gut microbiota members of farm animals based on homology search.</title>
        <authorList>
            <person name="Schwarzerova J."/>
            <person name="Nykrynova M."/>
            <person name="Jureckova K."/>
            <person name="Cejkova D."/>
            <person name="Rychlik I."/>
        </authorList>
    </citation>
    <scope>NUCLEOTIDE SEQUENCE</scope>
    <source>
        <strain evidence="3">105_WCHN</strain>
    </source>
</reference>
<keyword evidence="2" id="KW-0732">Signal</keyword>
<protein>
    <recommendedName>
        <fullName evidence="5">Lipoprotein</fullName>
    </recommendedName>
</protein>
<evidence type="ECO:0008006" key="5">
    <source>
        <dbReference type="Google" id="ProtNLM"/>
    </source>
</evidence>
<gene>
    <name evidence="3" type="ORF">QUW46_01285</name>
</gene>
<proteinExistence type="predicted"/>